<dbReference type="Pfam" id="PF00653">
    <property type="entry name" value="BIR"/>
    <property type="match status" value="1"/>
</dbReference>
<feature type="domain" description="RING-type" evidence="7">
    <location>
        <begin position="209"/>
        <end position="244"/>
    </location>
</feature>
<evidence type="ECO:0000259" key="7">
    <source>
        <dbReference type="PROSITE" id="PS50089"/>
    </source>
</evidence>
<dbReference type="GeneID" id="125385100"/>
<evidence type="ECO:0000256" key="5">
    <source>
        <dbReference type="PROSITE-ProRule" id="PRU00175"/>
    </source>
</evidence>
<dbReference type="AlphaFoldDB" id="A0A9C6W7N4"/>
<dbReference type="SUPFAM" id="SSF57924">
    <property type="entry name" value="Inhibitor of apoptosis (IAP) repeat"/>
    <property type="match status" value="1"/>
</dbReference>
<dbReference type="GO" id="GO:0008270">
    <property type="term" value="F:zinc ion binding"/>
    <property type="evidence" value="ECO:0007669"/>
    <property type="project" value="UniProtKB-KW"/>
</dbReference>
<dbReference type="Gene3D" id="1.10.533.10">
    <property type="entry name" value="Death Domain, Fas"/>
    <property type="match status" value="1"/>
</dbReference>
<reference evidence="9" key="1">
    <citation type="submission" date="2025-08" db="UniProtKB">
        <authorList>
            <consortium name="RefSeq"/>
        </authorList>
    </citation>
    <scope>IDENTIFICATION</scope>
</reference>
<evidence type="ECO:0000256" key="4">
    <source>
        <dbReference type="ARBA" id="ARBA00022833"/>
    </source>
</evidence>
<dbReference type="InterPro" id="IPR050784">
    <property type="entry name" value="IAP"/>
</dbReference>
<dbReference type="OrthoDB" id="5855668at2759"/>
<evidence type="ECO:0000256" key="6">
    <source>
        <dbReference type="SAM" id="MobiDB-lite"/>
    </source>
</evidence>
<dbReference type="FunFam" id="1.10.1170.10:FF:000002">
    <property type="entry name" value="Baculoviral IAP repeat containing 7"/>
    <property type="match status" value="1"/>
</dbReference>
<comment type="similarity">
    <text evidence="1">Belongs to the IAP family.</text>
</comment>
<dbReference type="PROSITE" id="PS01282">
    <property type="entry name" value="BIR_REPEAT_1"/>
    <property type="match status" value="1"/>
</dbReference>
<dbReference type="KEGG" id="bter:125385100"/>
<feature type="compositionally biased region" description="Basic and acidic residues" evidence="6">
    <location>
        <begin position="275"/>
        <end position="290"/>
    </location>
</feature>
<dbReference type="Gene3D" id="1.10.1170.10">
    <property type="entry name" value="Inhibitor Of Apoptosis Protein (2mihbC-IAP-1), Chain A"/>
    <property type="match status" value="2"/>
</dbReference>
<organism evidence="8 9">
    <name type="scientific">Bombus terrestris</name>
    <name type="common">Buff-tailed bumblebee</name>
    <name type="synonym">Apis terrestris</name>
    <dbReference type="NCBI Taxonomy" id="30195"/>
    <lineage>
        <taxon>Eukaryota</taxon>
        <taxon>Metazoa</taxon>
        <taxon>Ecdysozoa</taxon>
        <taxon>Arthropoda</taxon>
        <taxon>Hexapoda</taxon>
        <taxon>Insecta</taxon>
        <taxon>Pterygota</taxon>
        <taxon>Neoptera</taxon>
        <taxon>Endopterygota</taxon>
        <taxon>Hymenoptera</taxon>
        <taxon>Apocrita</taxon>
        <taxon>Aculeata</taxon>
        <taxon>Apoidea</taxon>
        <taxon>Anthophila</taxon>
        <taxon>Apidae</taxon>
        <taxon>Bombus</taxon>
        <taxon>Bombus</taxon>
    </lineage>
</organism>
<keyword evidence="2" id="KW-0479">Metal-binding</keyword>
<feature type="region of interest" description="Disordered" evidence="6">
    <location>
        <begin position="274"/>
        <end position="298"/>
    </location>
</feature>
<accession>A0A9C6W7N4</accession>
<dbReference type="InterPro" id="IPR011029">
    <property type="entry name" value="DEATH-like_dom_sf"/>
</dbReference>
<proteinExistence type="inferred from homology"/>
<dbReference type="PANTHER" id="PTHR10044">
    <property type="entry name" value="INHIBITOR OF APOPTOSIS"/>
    <property type="match status" value="1"/>
</dbReference>
<dbReference type="Proteomes" id="UP000835206">
    <property type="component" value="Chromosome 1"/>
</dbReference>
<keyword evidence="4" id="KW-0862">Zinc</keyword>
<evidence type="ECO:0000256" key="2">
    <source>
        <dbReference type="ARBA" id="ARBA00022723"/>
    </source>
</evidence>
<protein>
    <submittedName>
        <fullName evidence="9">Baculoviral IAP repeat-containing protein 8-like</fullName>
    </submittedName>
</protein>
<dbReference type="PROSITE" id="PS50143">
    <property type="entry name" value="BIR_REPEAT_2"/>
    <property type="match status" value="1"/>
</dbReference>
<dbReference type="Pfam" id="PF13920">
    <property type="entry name" value="zf-C3HC4_3"/>
    <property type="match status" value="1"/>
</dbReference>
<name>A0A9C6W7N4_BOMTE</name>
<sequence length="324" mass="36636">MIPLIPGFPMSPKPQIPIRRRSRYVPNPYGIQYHESFNFNDHRFLKYLRNPTAYELSRLGLNIIKKPENSEYASYVSRLNSFTTWPTCMRQTKEELADAGFYYIGINDFTTCYQCGLGIGNWKPEEDPWEQHAISSPTCCYLLTIMGFEYVNNVTGQQLYETSPKVPTQIANGNPKRSNSGNDTNEMTLVQKVAAAKEKNRALKNARLCKVCTERETTIAFLPCGHAATCDYCSQAFSQCIICQGEIKATSRIFLTLVLYPVYFTHFVQPFTHSENSDKKDGGKTEENRKAVAPTLDVGTSDHTNMTFISTKASVGFELRIFGA</sequence>
<keyword evidence="8" id="KW-1185">Reference proteome</keyword>
<evidence type="ECO:0000256" key="3">
    <source>
        <dbReference type="ARBA" id="ARBA00022771"/>
    </source>
</evidence>
<evidence type="ECO:0000313" key="9">
    <source>
        <dbReference type="RefSeq" id="XP_048261796.1"/>
    </source>
</evidence>
<keyword evidence="3 5" id="KW-0863">Zinc-finger</keyword>
<dbReference type="PROSITE" id="PS50089">
    <property type="entry name" value="ZF_RING_2"/>
    <property type="match status" value="1"/>
</dbReference>
<dbReference type="InterPro" id="IPR001841">
    <property type="entry name" value="Znf_RING"/>
</dbReference>
<dbReference type="PANTHER" id="PTHR10044:SF174">
    <property type="entry name" value="DEATH-ASSOCIATED INHIBITOR OF APOPTOSIS 1"/>
    <property type="match status" value="1"/>
</dbReference>
<gene>
    <name evidence="9" type="primary">LOC125385100</name>
</gene>
<dbReference type="RefSeq" id="XP_048261796.1">
    <property type="nucleotide sequence ID" value="XM_048405839.1"/>
</dbReference>
<dbReference type="SMART" id="SM00238">
    <property type="entry name" value="BIR"/>
    <property type="match status" value="1"/>
</dbReference>
<evidence type="ECO:0000256" key="1">
    <source>
        <dbReference type="ARBA" id="ARBA00006672"/>
    </source>
</evidence>
<evidence type="ECO:0000313" key="8">
    <source>
        <dbReference type="Proteomes" id="UP000835206"/>
    </source>
</evidence>
<dbReference type="CDD" id="cd00022">
    <property type="entry name" value="BIR"/>
    <property type="match status" value="1"/>
</dbReference>
<dbReference type="InterPro" id="IPR001370">
    <property type="entry name" value="BIR_rpt"/>
</dbReference>